<keyword evidence="1" id="KW-0472">Membrane</keyword>
<gene>
    <name evidence="3" type="ORF">H9L01_05000</name>
</gene>
<dbReference type="SUPFAM" id="SSF69304">
    <property type="entry name" value="Tricorn protease N-terminal domain"/>
    <property type="match status" value="1"/>
</dbReference>
<feature type="domain" description="Prolow-density lipoprotein receptor-related protein 1-like beta-propeller" evidence="2">
    <location>
        <begin position="226"/>
        <end position="447"/>
    </location>
</feature>
<accession>A0A7G9S1J1</accession>
<evidence type="ECO:0000259" key="2">
    <source>
        <dbReference type="Pfam" id="PF16472"/>
    </source>
</evidence>
<reference evidence="3 4" key="1">
    <citation type="submission" date="2020-08" db="EMBL/GenBank/DDBJ databases">
        <title>Genome sequence of Erysipelothrix inopinata DSM 15511T.</title>
        <authorList>
            <person name="Hyun D.-W."/>
            <person name="Bae J.-W."/>
        </authorList>
    </citation>
    <scope>NUCLEOTIDE SEQUENCE [LARGE SCALE GENOMIC DNA]</scope>
    <source>
        <strain evidence="3 4">DSM 15511</strain>
    </source>
</reference>
<dbReference type="KEGG" id="eio:H9L01_05000"/>
<dbReference type="EMBL" id="CP060715">
    <property type="protein sequence ID" value="QNN61716.1"/>
    <property type="molecule type" value="Genomic_DNA"/>
</dbReference>
<keyword evidence="4" id="KW-1185">Reference proteome</keyword>
<evidence type="ECO:0000313" key="4">
    <source>
        <dbReference type="Proteomes" id="UP000515928"/>
    </source>
</evidence>
<feature type="transmembrane region" description="Helical" evidence="1">
    <location>
        <begin position="75"/>
        <end position="94"/>
    </location>
</feature>
<dbReference type="Pfam" id="PF16472">
    <property type="entry name" value="DUF5050"/>
    <property type="match status" value="1"/>
</dbReference>
<proteinExistence type="predicted"/>
<sequence length="462" mass="54051">MIFFVYKFSVIFLRYDSKYVSDYYSKLKSLPSFQGSFFDGKIIEAIVITAVMQWLAIVLLTLFTSKFCLKSKLNGYQILMINMGMFLIFGFLLSESRYMYYLSPFGFFNPLRYFWGKVDGYEGIQYIFNYKDIIFVSVMTIFLTMICLTNLKKNLSKISIFCCILLLLAGCEREEKVENTMMYGNTNGISCNESVCLDVIDNKMLEIGSNVAYELNRNPFQVEDVFTNHFIYKNYVYYIASNEKNLTIQRVDTTTFNQVEIYRKNLVSYDIFGNITGFERFYLPIQLFVNEDNVYLTYHDRIEQIISKNKSKILLDSDAEIFATNSSYLFYLSTDNLLKSLNLSTLKSQTVVETLVQSPVKVEDTFYYIKLKDDFLYAYDIEERKERLIVDEAVFQYQIDGTHIYYVNQEMDELKVKSIEGSNSVIILMDVEINGFMVLEDRIMISSEDGKNREILKTQLPS</sequence>
<evidence type="ECO:0000313" key="3">
    <source>
        <dbReference type="EMBL" id="QNN61716.1"/>
    </source>
</evidence>
<feature type="transmembrane region" description="Helical" evidence="1">
    <location>
        <begin position="133"/>
        <end position="151"/>
    </location>
</feature>
<name>A0A7G9S1J1_9FIRM</name>
<protein>
    <submittedName>
        <fullName evidence="3">DUF5050 domain-containing protein</fullName>
    </submittedName>
</protein>
<dbReference type="AlphaFoldDB" id="A0A7G9S1J1"/>
<dbReference type="Proteomes" id="UP000515928">
    <property type="component" value="Chromosome"/>
</dbReference>
<feature type="transmembrane region" description="Helical" evidence="1">
    <location>
        <begin position="42"/>
        <end position="63"/>
    </location>
</feature>
<keyword evidence="1" id="KW-0812">Transmembrane</keyword>
<dbReference type="InterPro" id="IPR032485">
    <property type="entry name" value="LRP1-like_beta_prop"/>
</dbReference>
<keyword evidence="1" id="KW-1133">Transmembrane helix</keyword>
<dbReference type="RefSeq" id="WP_187534911.1">
    <property type="nucleotide sequence ID" value="NZ_CP060715.1"/>
</dbReference>
<organism evidence="3 4">
    <name type="scientific">Erysipelothrix inopinata</name>
    <dbReference type="NCBI Taxonomy" id="225084"/>
    <lineage>
        <taxon>Bacteria</taxon>
        <taxon>Bacillati</taxon>
        <taxon>Bacillota</taxon>
        <taxon>Erysipelotrichia</taxon>
        <taxon>Erysipelotrichales</taxon>
        <taxon>Erysipelotrichaceae</taxon>
        <taxon>Erysipelothrix</taxon>
    </lineage>
</organism>
<evidence type="ECO:0000256" key="1">
    <source>
        <dbReference type="SAM" id="Phobius"/>
    </source>
</evidence>